<keyword evidence="4 5" id="KW-0472">Membrane</keyword>
<organism evidence="6 7">
    <name type="scientific">Rufibacter radiotolerans</name>
    <dbReference type="NCBI Taxonomy" id="1379910"/>
    <lineage>
        <taxon>Bacteria</taxon>
        <taxon>Pseudomonadati</taxon>
        <taxon>Bacteroidota</taxon>
        <taxon>Cytophagia</taxon>
        <taxon>Cytophagales</taxon>
        <taxon>Hymenobacteraceae</taxon>
        <taxon>Rufibacter</taxon>
    </lineage>
</organism>
<dbReference type="EMBL" id="CP010777">
    <property type="protein sequence ID" value="AKQ44710.1"/>
    <property type="molecule type" value="Genomic_DNA"/>
</dbReference>
<dbReference type="STRING" id="1379910.TH63_02235"/>
<evidence type="ECO:0000256" key="1">
    <source>
        <dbReference type="ARBA" id="ARBA00004141"/>
    </source>
</evidence>
<evidence type="ECO:0000256" key="2">
    <source>
        <dbReference type="ARBA" id="ARBA00022692"/>
    </source>
</evidence>
<gene>
    <name evidence="6" type="ORF">TH63_02235</name>
</gene>
<evidence type="ECO:0000313" key="6">
    <source>
        <dbReference type="EMBL" id="AKQ44710.1"/>
    </source>
</evidence>
<dbReference type="AlphaFoldDB" id="A0A0H4VGI1"/>
<dbReference type="GO" id="GO:0016020">
    <property type="term" value="C:membrane"/>
    <property type="evidence" value="ECO:0007669"/>
    <property type="project" value="UniProtKB-SubCell"/>
</dbReference>
<dbReference type="GO" id="GO:0015179">
    <property type="term" value="F:L-amino acid transmembrane transporter activity"/>
    <property type="evidence" value="ECO:0007669"/>
    <property type="project" value="TreeGrafter"/>
</dbReference>
<protein>
    <submittedName>
        <fullName evidence="6">Amino acid permease</fullName>
    </submittedName>
</protein>
<dbReference type="PANTHER" id="PTHR11785">
    <property type="entry name" value="AMINO ACID TRANSPORTER"/>
    <property type="match status" value="1"/>
</dbReference>
<comment type="subcellular location">
    <subcellularLocation>
        <location evidence="1">Membrane</location>
        <topology evidence="1">Multi-pass membrane protein</topology>
    </subcellularLocation>
</comment>
<dbReference type="Proteomes" id="UP000036458">
    <property type="component" value="Chromosome"/>
</dbReference>
<feature type="transmembrane region" description="Helical" evidence="5">
    <location>
        <begin position="305"/>
        <end position="331"/>
    </location>
</feature>
<dbReference type="KEGG" id="ruf:TH63_02235"/>
<accession>A0A0H4VGI1</accession>
<keyword evidence="2 5" id="KW-0812">Transmembrane</keyword>
<proteinExistence type="predicted"/>
<feature type="transmembrane region" description="Helical" evidence="5">
    <location>
        <begin position="12"/>
        <end position="30"/>
    </location>
</feature>
<evidence type="ECO:0000313" key="7">
    <source>
        <dbReference type="Proteomes" id="UP000036458"/>
    </source>
</evidence>
<feature type="transmembrane region" description="Helical" evidence="5">
    <location>
        <begin position="439"/>
        <end position="456"/>
    </location>
</feature>
<dbReference type="PATRIC" id="fig|1379910.4.peg.475"/>
<keyword evidence="3 5" id="KW-1133">Transmembrane helix</keyword>
<evidence type="ECO:0000256" key="4">
    <source>
        <dbReference type="ARBA" id="ARBA00023136"/>
    </source>
</evidence>
<keyword evidence="7" id="KW-1185">Reference proteome</keyword>
<feature type="transmembrane region" description="Helical" evidence="5">
    <location>
        <begin position="133"/>
        <end position="160"/>
    </location>
</feature>
<sequence>MSTTKELNRSLGLRLVVVVVIGNIIGSGVYKKVAPMAAELHSPGWVLICWALGGLITLFGALSNAEVAGLLADTGGEYAYYKRIYNRFFAFIYGWSLFTVIQTAGISSLAYVFAQSLHSIGPIPEVLPSLAQVSLGGVFFPFADLNVKLTAILLIVILTWINTRGLIAGTGLSTGILVLVFAGIFLIIFLGLSSPEADWSRSFDLKTTSNTAVTFSGVFAAMLSAFWAYQGWAAIGFVGGEIKDPHRNIPRGITIGVLTVILIYLLVNATYLAVLPIPALEEVYTAGNKIAAIEAVKSFWQTGGLFISVLILVTTLGCTNATILASCRTYFAMAREGLFFRKASSLNEAQVPANSLVFQCVWACILVLSGTFDQLTDMIIFAVFIYYGATTLGVFILRRKMPDAPRPYKVWGYPVVPAIMVLFCIALFFNTIIVRPREAGIGMILMLTGIPMYWWFMRNATKQNPSAE</sequence>
<feature type="transmembrane region" description="Helical" evidence="5">
    <location>
        <begin position="42"/>
        <end position="62"/>
    </location>
</feature>
<feature type="transmembrane region" description="Helical" evidence="5">
    <location>
        <begin position="252"/>
        <end position="274"/>
    </location>
</feature>
<dbReference type="Gene3D" id="1.20.1740.10">
    <property type="entry name" value="Amino acid/polyamine transporter I"/>
    <property type="match status" value="1"/>
</dbReference>
<dbReference type="InterPro" id="IPR050598">
    <property type="entry name" value="AminoAcid_Transporter"/>
</dbReference>
<dbReference type="PANTHER" id="PTHR11785:SF512">
    <property type="entry name" value="SOBREMESA, ISOFORM B"/>
    <property type="match status" value="1"/>
</dbReference>
<feature type="transmembrane region" description="Helical" evidence="5">
    <location>
        <begin position="88"/>
        <end position="113"/>
    </location>
</feature>
<dbReference type="InterPro" id="IPR002293">
    <property type="entry name" value="AA/rel_permease1"/>
</dbReference>
<dbReference type="PIRSF" id="PIRSF006060">
    <property type="entry name" value="AA_transporter"/>
    <property type="match status" value="1"/>
</dbReference>
<feature type="transmembrane region" description="Helical" evidence="5">
    <location>
        <begin position="378"/>
        <end position="398"/>
    </location>
</feature>
<evidence type="ECO:0000256" key="3">
    <source>
        <dbReference type="ARBA" id="ARBA00022989"/>
    </source>
</evidence>
<dbReference type="RefSeq" id="WP_048919496.1">
    <property type="nucleotide sequence ID" value="NZ_CP010777.1"/>
</dbReference>
<name>A0A0H4VGI1_9BACT</name>
<evidence type="ECO:0000256" key="5">
    <source>
        <dbReference type="SAM" id="Phobius"/>
    </source>
</evidence>
<feature type="transmembrane region" description="Helical" evidence="5">
    <location>
        <begin position="351"/>
        <end position="372"/>
    </location>
</feature>
<feature type="transmembrane region" description="Helical" evidence="5">
    <location>
        <begin position="410"/>
        <end position="433"/>
    </location>
</feature>
<reference evidence="6 7" key="1">
    <citation type="submission" date="2015-01" db="EMBL/GenBank/DDBJ databases">
        <title>Rufibacter sp./DG31D/ whole genome sequencing.</title>
        <authorList>
            <person name="Kim M.K."/>
            <person name="Srinivasan S."/>
            <person name="Lee J.-J."/>
        </authorList>
    </citation>
    <scope>NUCLEOTIDE SEQUENCE [LARGE SCALE GENOMIC DNA]</scope>
    <source>
        <strain evidence="6 7">DG31D</strain>
    </source>
</reference>
<dbReference type="OrthoDB" id="9810109at2"/>
<dbReference type="Pfam" id="PF13520">
    <property type="entry name" value="AA_permease_2"/>
    <property type="match status" value="1"/>
</dbReference>
<feature type="transmembrane region" description="Helical" evidence="5">
    <location>
        <begin position="172"/>
        <end position="192"/>
    </location>
</feature>
<feature type="transmembrane region" description="Helical" evidence="5">
    <location>
        <begin position="212"/>
        <end position="240"/>
    </location>
</feature>